<proteinExistence type="inferred from homology"/>
<keyword evidence="3" id="KW-1133">Transmembrane helix</keyword>
<organism evidence="4 5">
    <name type="scientific">Ruminococcus intestinalis</name>
    <dbReference type="NCBI Taxonomy" id="2763066"/>
    <lineage>
        <taxon>Bacteria</taxon>
        <taxon>Bacillati</taxon>
        <taxon>Bacillota</taxon>
        <taxon>Clostridia</taxon>
        <taxon>Eubacteriales</taxon>
        <taxon>Oscillospiraceae</taxon>
        <taxon>Ruminococcus</taxon>
    </lineage>
</organism>
<gene>
    <name evidence="4" type="ORF">H8R91_10435</name>
</gene>
<reference evidence="4 5" key="1">
    <citation type="submission" date="2020-08" db="EMBL/GenBank/DDBJ databases">
        <title>Genome public.</title>
        <authorList>
            <person name="Liu C."/>
            <person name="Sun Q."/>
        </authorList>
    </citation>
    <scope>NUCLEOTIDE SEQUENCE [LARGE SCALE GENOMIC DNA]</scope>
    <source>
        <strain evidence="4 5">NSJ-71</strain>
    </source>
</reference>
<dbReference type="Proteomes" id="UP000636755">
    <property type="component" value="Unassembled WGS sequence"/>
</dbReference>
<evidence type="ECO:0000256" key="2">
    <source>
        <dbReference type="ARBA" id="ARBA00023136"/>
    </source>
</evidence>
<evidence type="ECO:0000256" key="1">
    <source>
        <dbReference type="ARBA" id="ARBA00005278"/>
    </source>
</evidence>
<dbReference type="EMBL" id="JACOPS010000005">
    <property type="protein sequence ID" value="MBC5728926.1"/>
    <property type="molecule type" value="Genomic_DNA"/>
</dbReference>
<dbReference type="InterPro" id="IPR050768">
    <property type="entry name" value="UPF0353/GerABKA_families"/>
</dbReference>
<evidence type="ECO:0000313" key="4">
    <source>
        <dbReference type="EMBL" id="MBC5728926.1"/>
    </source>
</evidence>
<comment type="caution">
    <text evidence="4">The sequence shown here is derived from an EMBL/GenBank/DDBJ whole genome shotgun (WGS) entry which is preliminary data.</text>
</comment>
<dbReference type="PIRSF" id="PIRSF005690">
    <property type="entry name" value="GerBA"/>
    <property type="match status" value="1"/>
</dbReference>
<dbReference type="InterPro" id="IPR004995">
    <property type="entry name" value="Spore_Ger"/>
</dbReference>
<feature type="transmembrane region" description="Helical" evidence="3">
    <location>
        <begin position="403"/>
        <end position="431"/>
    </location>
</feature>
<evidence type="ECO:0000313" key="5">
    <source>
        <dbReference type="Proteomes" id="UP000636755"/>
    </source>
</evidence>
<dbReference type="Pfam" id="PF03323">
    <property type="entry name" value="GerA"/>
    <property type="match status" value="1"/>
</dbReference>
<dbReference type="PANTHER" id="PTHR22550">
    <property type="entry name" value="SPORE GERMINATION PROTEIN"/>
    <property type="match status" value="1"/>
</dbReference>
<comment type="similarity">
    <text evidence="1">Belongs to the GerABKA family.</text>
</comment>
<accession>A0ABR7HN99</accession>
<evidence type="ECO:0000256" key="3">
    <source>
        <dbReference type="SAM" id="Phobius"/>
    </source>
</evidence>
<keyword evidence="3" id="KW-0812">Transmembrane</keyword>
<keyword evidence="2 3" id="KW-0472">Membrane</keyword>
<protein>
    <submittedName>
        <fullName evidence="4">Spore germination protein</fullName>
    </submittedName>
</protein>
<sequence length="465" mass="52909">MFTTDYNTNLQIISDALRSEQSFDLVKRDLIIADRKAALFFIDGLLKDDITEKILEFFYKNVKSENFKSALYFAQSAVPYVEVEVTSDLKKICTDVLSGISALIIEDFTEVILLDTRTYPQRSTSEPDNDKVLRGSRDGFVETLINNTALIRRRIRDTNLTVKAYSVGTQSHTDIAVIYMENKVDKKLLANLDKRLKAIDVPSLTMNQQSLVEALYKNLWYNPFPKVKHTERPDTTASAILDGNIVILVDNAPSALLLPTSIFDVLEEADDYYFPPVTGTYLKLARYFITIVTVLITPLWLLALQNPDYCPEFFRFVLLDEPQNIPVFWQLILMEVGIDGLRLAALNTPNSLTTPLSIIGAIALSEFAVESGWVSMEAILYMALVTVANFTQPNFELGYSFKFCRVLLLVLTYIFNVWGFIIAFIINLVLLCTNRTLSSKSYLYPLVPFNGKEFLRKILRIRNPR</sequence>
<name>A0ABR7HN99_9FIRM</name>
<dbReference type="RefSeq" id="WP_186936077.1">
    <property type="nucleotide sequence ID" value="NZ_JACOPS010000005.1"/>
</dbReference>
<dbReference type="PANTHER" id="PTHR22550:SF9">
    <property type="entry name" value="STAGE V SPORULATION PROTEIN AF"/>
    <property type="match status" value="1"/>
</dbReference>
<feature type="transmembrane region" description="Helical" evidence="3">
    <location>
        <begin position="284"/>
        <end position="303"/>
    </location>
</feature>
<keyword evidence="5" id="KW-1185">Reference proteome</keyword>